<feature type="site" description="Increases basicity of active site His" evidence="1">
    <location>
        <position position="137"/>
    </location>
</feature>
<dbReference type="RefSeq" id="WP_044394273.1">
    <property type="nucleotide sequence ID" value="NZ_JXIQ01000098.1"/>
</dbReference>
<dbReference type="CDD" id="cd03360">
    <property type="entry name" value="LbH_AT_putative"/>
    <property type="match status" value="1"/>
</dbReference>
<dbReference type="Gene3D" id="2.160.10.10">
    <property type="entry name" value="Hexapeptide repeat proteins"/>
    <property type="match status" value="1"/>
</dbReference>
<dbReference type="InterPro" id="IPR011004">
    <property type="entry name" value="Trimer_LpxA-like_sf"/>
</dbReference>
<protein>
    <submittedName>
        <fullName evidence="4">Acetyltransferase</fullName>
    </submittedName>
</protein>
<dbReference type="OrthoDB" id="9794407at2"/>
<dbReference type="InterPro" id="IPR041561">
    <property type="entry name" value="PglD_N"/>
</dbReference>
<dbReference type="PATRIC" id="fig|285983.3.peg.1283"/>
<evidence type="ECO:0000256" key="1">
    <source>
        <dbReference type="PIRSR" id="PIRSR620019-1"/>
    </source>
</evidence>
<feature type="binding site" evidence="2">
    <location>
        <position position="69"/>
    </location>
    <ligand>
        <name>substrate</name>
    </ligand>
</feature>
<feature type="binding site" evidence="2">
    <location>
        <position position="145"/>
    </location>
    <ligand>
        <name>acetyl-CoA</name>
        <dbReference type="ChEBI" id="CHEBI:57288"/>
    </ligand>
</feature>
<proteinExistence type="predicted"/>
<keyword evidence="5" id="KW-1185">Reference proteome</keyword>
<reference evidence="4 5" key="1">
    <citation type="submission" date="2015-01" db="EMBL/GenBank/DDBJ databases">
        <title>Draft genome sequences of the supercritical CO2 tolerant bacteria Bacillus subterraneus MITOT1 and Bacillus cereus MIT0214.</title>
        <authorList>
            <person name="Peet K.C."/>
            <person name="Thompson J.R."/>
        </authorList>
    </citation>
    <scope>NUCLEOTIDE SEQUENCE [LARGE SCALE GENOMIC DNA]</scope>
    <source>
        <strain evidence="4 5">MITOT1</strain>
    </source>
</reference>
<dbReference type="NCBIfam" id="TIGR03570">
    <property type="entry name" value="NeuD_NnaD"/>
    <property type="match status" value="1"/>
</dbReference>
<dbReference type="InterPro" id="IPR020019">
    <property type="entry name" value="AcTrfase_PglD-like"/>
</dbReference>
<dbReference type="GO" id="GO:0016740">
    <property type="term" value="F:transferase activity"/>
    <property type="evidence" value="ECO:0007669"/>
    <property type="project" value="UniProtKB-KW"/>
</dbReference>
<dbReference type="Proteomes" id="UP000032512">
    <property type="component" value="Unassembled WGS sequence"/>
</dbReference>
<evidence type="ECO:0000259" key="3">
    <source>
        <dbReference type="Pfam" id="PF17836"/>
    </source>
</evidence>
<feature type="active site" description="Proton acceptor" evidence="1">
    <location>
        <position position="136"/>
    </location>
</feature>
<gene>
    <name evidence="4" type="ORF">UB32_12555</name>
</gene>
<feature type="domain" description="PglD N-terminal" evidence="3">
    <location>
        <begin position="2"/>
        <end position="81"/>
    </location>
</feature>
<dbReference type="PANTHER" id="PTHR43300">
    <property type="entry name" value="ACETYLTRANSFERASE"/>
    <property type="match status" value="1"/>
</dbReference>
<accession>A0A0D6Z7B4</accession>
<evidence type="ECO:0000256" key="2">
    <source>
        <dbReference type="PIRSR" id="PIRSR620019-2"/>
    </source>
</evidence>
<comment type="caution">
    <text evidence="4">The sequence shown here is derived from an EMBL/GenBank/DDBJ whole genome shotgun (WGS) entry which is preliminary data.</text>
</comment>
<evidence type="ECO:0000313" key="5">
    <source>
        <dbReference type="Proteomes" id="UP000032512"/>
    </source>
</evidence>
<dbReference type="SUPFAM" id="SSF51161">
    <property type="entry name" value="Trimeric LpxA-like enzymes"/>
    <property type="match status" value="1"/>
</dbReference>
<dbReference type="Pfam" id="PF17836">
    <property type="entry name" value="PglD_N"/>
    <property type="match status" value="1"/>
</dbReference>
<sequence>MKIAIIGQGGHSKVVRDLIKTIGEVEIVGCLDDQYNAEFYREQVFYGPVDAARTFTEDFPDVRFFVAVGNNRVRKQIVERLGIPDALYATLIHPTAHISSSTSIGPGSVVMPCAVINTDVQVGAHAIINTCAVVEHDSLVANYAHVSPNATLTGNVMVREGAQIGASATVIPGKEIGKWTIVGAGATVIDDIPPYCTAVGVPAMVKTKEITGGV</sequence>
<evidence type="ECO:0000313" key="4">
    <source>
        <dbReference type="EMBL" id="KIY21669.1"/>
    </source>
</evidence>
<dbReference type="EMBL" id="JXIQ01000098">
    <property type="protein sequence ID" value="KIY21669.1"/>
    <property type="molecule type" value="Genomic_DNA"/>
</dbReference>
<keyword evidence="4" id="KW-0808">Transferase</keyword>
<dbReference type="InterPro" id="IPR050179">
    <property type="entry name" value="Trans_hexapeptide_repeat"/>
</dbReference>
<dbReference type="AlphaFoldDB" id="A0A0D6Z7B4"/>
<dbReference type="Gene3D" id="3.40.50.20">
    <property type="match status" value="1"/>
</dbReference>
<dbReference type="PANTHER" id="PTHR43300:SF7">
    <property type="entry name" value="UDP-N-ACETYLBACILLOSAMINE N-ACETYLTRANSFERASE"/>
    <property type="match status" value="1"/>
</dbReference>
<organism evidence="4 5">
    <name type="scientific">Mesobacillus subterraneus</name>
    <dbReference type="NCBI Taxonomy" id="285983"/>
    <lineage>
        <taxon>Bacteria</taxon>
        <taxon>Bacillati</taxon>
        <taxon>Bacillota</taxon>
        <taxon>Bacilli</taxon>
        <taxon>Bacillales</taxon>
        <taxon>Bacillaceae</taxon>
        <taxon>Mesobacillus</taxon>
    </lineage>
</organism>
<name>A0A0D6Z7B4_9BACI</name>